<dbReference type="Gene3D" id="2.40.50.40">
    <property type="match status" value="2"/>
</dbReference>
<keyword evidence="6" id="KW-1185">Reference proteome</keyword>
<name>A0A1V9XLU5_9ACAR</name>
<keyword evidence="2" id="KW-0539">Nucleus</keyword>
<evidence type="ECO:0000256" key="2">
    <source>
        <dbReference type="ARBA" id="ARBA00023242"/>
    </source>
</evidence>
<evidence type="ECO:0000313" key="5">
    <source>
        <dbReference type="EMBL" id="OQR74431.1"/>
    </source>
</evidence>
<dbReference type="Pfam" id="PF00385">
    <property type="entry name" value="Chromo"/>
    <property type="match status" value="1"/>
</dbReference>
<dbReference type="InterPro" id="IPR017984">
    <property type="entry name" value="Chromo_dom_subgr"/>
</dbReference>
<dbReference type="Proteomes" id="UP000192247">
    <property type="component" value="Unassembled WGS sequence"/>
</dbReference>
<dbReference type="InterPro" id="IPR000953">
    <property type="entry name" value="Chromo/chromo_shadow_dom"/>
</dbReference>
<feature type="compositionally biased region" description="Basic and acidic residues" evidence="3">
    <location>
        <begin position="56"/>
        <end position="69"/>
    </location>
</feature>
<feature type="non-terminal residue" evidence="5">
    <location>
        <position position="144"/>
    </location>
</feature>
<dbReference type="Pfam" id="PF01393">
    <property type="entry name" value="Chromo_shadow"/>
    <property type="match status" value="1"/>
</dbReference>
<evidence type="ECO:0000259" key="4">
    <source>
        <dbReference type="PROSITE" id="PS50013"/>
    </source>
</evidence>
<reference evidence="5 6" key="1">
    <citation type="journal article" date="2017" name="Gigascience">
        <title>Draft genome of the honey bee ectoparasitic mite, Tropilaelaps mercedesae, is shaped by the parasitic life history.</title>
        <authorList>
            <person name="Dong X."/>
            <person name="Armstrong S.D."/>
            <person name="Xia D."/>
            <person name="Makepeace B.L."/>
            <person name="Darby A.C."/>
            <person name="Kadowaki T."/>
        </authorList>
    </citation>
    <scope>NUCLEOTIDE SEQUENCE [LARGE SCALE GENOMIC DNA]</scope>
    <source>
        <strain evidence="5">Wuxi-XJTLU</strain>
    </source>
</reference>
<dbReference type="InterPro" id="IPR023780">
    <property type="entry name" value="Chromo_domain"/>
</dbReference>
<dbReference type="InterPro" id="IPR023779">
    <property type="entry name" value="Chromodomain_CS"/>
</dbReference>
<dbReference type="GO" id="GO:0003682">
    <property type="term" value="F:chromatin binding"/>
    <property type="evidence" value="ECO:0007669"/>
    <property type="project" value="UniProtKB-ARBA"/>
</dbReference>
<dbReference type="PRINTS" id="PR00504">
    <property type="entry name" value="CHROMODOMAIN"/>
</dbReference>
<dbReference type="SUPFAM" id="SSF54160">
    <property type="entry name" value="Chromo domain-like"/>
    <property type="match status" value="2"/>
</dbReference>
<dbReference type="PROSITE" id="PS50013">
    <property type="entry name" value="CHROMO_2"/>
    <property type="match status" value="2"/>
</dbReference>
<dbReference type="STRING" id="418985.A0A1V9XLU5"/>
<dbReference type="EMBL" id="MNPL01007986">
    <property type="protein sequence ID" value="OQR74431.1"/>
    <property type="molecule type" value="Genomic_DNA"/>
</dbReference>
<dbReference type="SMART" id="SM00300">
    <property type="entry name" value="ChSh"/>
    <property type="match status" value="1"/>
</dbReference>
<evidence type="ECO:0000256" key="3">
    <source>
        <dbReference type="SAM" id="MobiDB-lite"/>
    </source>
</evidence>
<dbReference type="OrthoDB" id="433924at2759"/>
<dbReference type="InterPro" id="IPR016197">
    <property type="entry name" value="Chromo-like_dom_sf"/>
</dbReference>
<organism evidence="5 6">
    <name type="scientific">Tropilaelaps mercedesae</name>
    <dbReference type="NCBI Taxonomy" id="418985"/>
    <lineage>
        <taxon>Eukaryota</taxon>
        <taxon>Metazoa</taxon>
        <taxon>Ecdysozoa</taxon>
        <taxon>Arthropoda</taxon>
        <taxon>Chelicerata</taxon>
        <taxon>Arachnida</taxon>
        <taxon>Acari</taxon>
        <taxon>Parasitiformes</taxon>
        <taxon>Mesostigmata</taxon>
        <taxon>Gamasina</taxon>
        <taxon>Dermanyssoidea</taxon>
        <taxon>Laelapidae</taxon>
        <taxon>Tropilaelaps</taxon>
    </lineage>
</organism>
<dbReference type="GO" id="GO:0000792">
    <property type="term" value="C:heterochromatin"/>
    <property type="evidence" value="ECO:0007669"/>
    <property type="project" value="UniProtKB-ARBA"/>
</dbReference>
<dbReference type="SMART" id="SM00298">
    <property type="entry name" value="CHROMO"/>
    <property type="match status" value="2"/>
</dbReference>
<evidence type="ECO:0000256" key="1">
    <source>
        <dbReference type="ARBA" id="ARBA00004123"/>
    </source>
</evidence>
<feature type="domain" description="Chromo" evidence="4">
    <location>
        <begin position="6"/>
        <end position="64"/>
    </location>
</feature>
<feature type="region of interest" description="Disordered" evidence="3">
    <location>
        <begin position="56"/>
        <end position="110"/>
    </location>
</feature>
<dbReference type="PROSITE" id="PS00598">
    <property type="entry name" value="CHROMO_1"/>
    <property type="match status" value="1"/>
</dbReference>
<accession>A0A1V9XLU5</accession>
<dbReference type="InterPro" id="IPR051219">
    <property type="entry name" value="Heterochromatin_chromo-domain"/>
</dbReference>
<evidence type="ECO:0000313" key="6">
    <source>
        <dbReference type="Proteomes" id="UP000192247"/>
    </source>
</evidence>
<gene>
    <name evidence="5" type="ORF">BIW11_09079</name>
</gene>
<dbReference type="InterPro" id="IPR008251">
    <property type="entry name" value="Chromo_shadow_dom"/>
</dbReference>
<dbReference type="PANTHER" id="PTHR22812">
    <property type="entry name" value="CHROMOBOX PROTEIN"/>
    <property type="match status" value="1"/>
</dbReference>
<protein>
    <submittedName>
        <fullName evidence="5">Chromobox protein3 isoform 2</fullName>
    </submittedName>
</protein>
<sequence length="144" mass="16221">MSEEEYVVEKVLDKRIRNGKVEYFLKWKGYGEDDNTWEPMENLDCQELIETFEQDRAKKEAARKQDGVKRKATNGSSDVAPAKRTPPKSTKDSGKPKGFERGLEPEKIIGATDSSGELMFLLKWKGVDEADLVPAAQANVKCPQ</sequence>
<feature type="compositionally biased region" description="Basic and acidic residues" evidence="3">
    <location>
        <begin position="89"/>
        <end position="107"/>
    </location>
</feature>
<comment type="subcellular location">
    <subcellularLocation>
        <location evidence="1">Nucleus</location>
    </subcellularLocation>
</comment>
<dbReference type="FunCoup" id="A0A1V9XLU5">
    <property type="interactions" value="1169"/>
</dbReference>
<dbReference type="InParanoid" id="A0A1V9XLU5"/>
<dbReference type="GO" id="GO:0005634">
    <property type="term" value="C:nucleus"/>
    <property type="evidence" value="ECO:0007669"/>
    <property type="project" value="UniProtKB-SubCell"/>
</dbReference>
<dbReference type="FunFam" id="2.40.50.40:FF:000007">
    <property type="entry name" value="Chromobox protein homolog 1"/>
    <property type="match status" value="1"/>
</dbReference>
<dbReference type="GO" id="GO:0031507">
    <property type="term" value="P:heterochromatin formation"/>
    <property type="evidence" value="ECO:0007669"/>
    <property type="project" value="UniProtKB-ARBA"/>
</dbReference>
<comment type="caution">
    <text evidence="5">The sequence shown here is derived from an EMBL/GenBank/DDBJ whole genome shotgun (WGS) entry which is preliminary data.</text>
</comment>
<proteinExistence type="predicted"/>
<dbReference type="AlphaFoldDB" id="A0A1V9XLU5"/>
<feature type="domain" description="Chromo" evidence="4">
    <location>
        <begin position="103"/>
        <end position="144"/>
    </location>
</feature>